<dbReference type="PANTHER" id="PTHR37162">
    <property type="entry name" value="HAT FAMILY DIMERISATION DOMAINCONTAINING PROTEIN-RELATED"/>
    <property type="match status" value="1"/>
</dbReference>
<dbReference type="PANTHER" id="PTHR37162:SF11">
    <property type="match status" value="1"/>
</dbReference>
<dbReference type="AlphaFoldDB" id="A0ABD3VYH1"/>
<accession>A0ABD3VYH1</accession>
<protein>
    <submittedName>
        <fullName evidence="1">Uncharacterized protein</fullName>
    </submittedName>
</protein>
<evidence type="ECO:0000313" key="2">
    <source>
        <dbReference type="Proteomes" id="UP001634394"/>
    </source>
</evidence>
<sequence>SCGLHTIHNAFRAGIYKTGWDISHKLSALYMLWGDVPARRDDYESITKQNLYPLPFCAHRWVENVKVCERAMEIYPYVKQYVESVEKKESKDPGTKSFSTVREWSKDKFARAKLAFIVSEAKPVENFLKVYQTDKPMIHFLAKELEDLMRTT</sequence>
<organism evidence="1 2">
    <name type="scientific">Sinanodonta woodiana</name>
    <name type="common">Chinese pond mussel</name>
    <name type="synonym">Anodonta woodiana</name>
    <dbReference type="NCBI Taxonomy" id="1069815"/>
    <lineage>
        <taxon>Eukaryota</taxon>
        <taxon>Metazoa</taxon>
        <taxon>Spiralia</taxon>
        <taxon>Lophotrochozoa</taxon>
        <taxon>Mollusca</taxon>
        <taxon>Bivalvia</taxon>
        <taxon>Autobranchia</taxon>
        <taxon>Heteroconchia</taxon>
        <taxon>Palaeoheterodonta</taxon>
        <taxon>Unionida</taxon>
        <taxon>Unionoidea</taxon>
        <taxon>Unionidae</taxon>
        <taxon>Unioninae</taxon>
        <taxon>Sinanodonta</taxon>
    </lineage>
</organism>
<keyword evidence="2" id="KW-1185">Reference proteome</keyword>
<dbReference type="EMBL" id="JBJQND010000009">
    <property type="protein sequence ID" value="KAL3866660.1"/>
    <property type="molecule type" value="Genomic_DNA"/>
</dbReference>
<name>A0ABD3VYH1_SINWO</name>
<reference evidence="1 2" key="1">
    <citation type="submission" date="2024-11" db="EMBL/GenBank/DDBJ databases">
        <title>Chromosome-level genome assembly of the freshwater bivalve Anodonta woodiana.</title>
        <authorList>
            <person name="Chen X."/>
        </authorList>
    </citation>
    <scope>NUCLEOTIDE SEQUENCE [LARGE SCALE GENOMIC DNA]</scope>
    <source>
        <strain evidence="1">MN2024</strain>
        <tissue evidence="1">Gills</tissue>
    </source>
</reference>
<comment type="caution">
    <text evidence="1">The sequence shown here is derived from an EMBL/GenBank/DDBJ whole genome shotgun (WGS) entry which is preliminary data.</text>
</comment>
<gene>
    <name evidence="1" type="ORF">ACJMK2_043943</name>
</gene>
<dbReference type="Proteomes" id="UP001634394">
    <property type="component" value="Unassembled WGS sequence"/>
</dbReference>
<feature type="non-terminal residue" evidence="1">
    <location>
        <position position="152"/>
    </location>
</feature>
<feature type="non-terminal residue" evidence="1">
    <location>
        <position position="1"/>
    </location>
</feature>
<evidence type="ECO:0000313" key="1">
    <source>
        <dbReference type="EMBL" id="KAL3866660.1"/>
    </source>
</evidence>
<proteinExistence type="predicted"/>